<evidence type="ECO:0000259" key="9">
    <source>
        <dbReference type="PROSITE" id="PS50125"/>
    </source>
</evidence>
<dbReference type="Proteomes" id="UP000031512">
    <property type="component" value="Unassembled WGS sequence"/>
</dbReference>
<reference evidence="10 11" key="1">
    <citation type="journal article" date="2012" name="BMC Genomics">
        <title>Comparative genomic analysis and phylogenetic position of Theileria equi.</title>
        <authorList>
            <person name="Kappmeyer L.S."/>
            <person name="Thiagarajan M."/>
            <person name="Herndon D.R."/>
            <person name="Ramsay J.D."/>
            <person name="Caler E."/>
            <person name="Djikeng A."/>
            <person name="Gillespie J.J."/>
            <person name="Lau A.O."/>
            <person name="Roalson E.H."/>
            <person name="Silva J.C."/>
            <person name="Silva M.G."/>
            <person name="Suarez C.E."/>
            <person name="Ueti M.W."/>
            <person name="Nene V.M."/>
            <person name="Mealey R.H."/>
            <person name="Knowles D.P."/>
            <person name="Brayton K.A."/>
        </authorList>
    </citation>
    <scope>NUCLEOTIDE SEQUENCE [LARGE SCALE GENOMIC DNA]</scope>
    <source>
        <strain evidence="10 11">WA</strain>
    </source>
</reference>
<dbReference type="Gene3D" id="3.40.50.1000">
    <property type="entry name" value="HAD superfamily/HAD-like"/>
    <property type="match status" value="2"/>
</dbReference>
<proteinExistence type="predicted"/>
<feature type="transmembrane region" description="Helical" evidence="8">
    <location>
        <begin position="1412"/>
        <end position="1430"/>
    </location>
</feature>
<name>L1LDN9_THEEQ</name>
<evidence type="ECO:0000313" key="11">
    <source>
        <dbReference type="Proteomes" id="UP000031512"/>
    </source>
</evidence>
<dbReference type="SMART" id="SM00044">
    <property type="entry name" value="CYCc"/>
    <property type="match status" value="2"/>
</dbReference>
<feature type="transmembrane region" description="Helical" evidence="8">
    <location>
        <begin position="1501"/>
        <end position="1521"/>
    </location>
</feature>
<dbReference type="GeneID" id="15807971"/>
<evidence type="ECO:0000256" key="4">
    <source>
        <dbReference type="ARBA" id="ARBA00022842"/>
    </source>
</evidence>
<keyword evidence="5 8" id="KW-1133">Transmembrane helix</keyword>
<dbReference type="InterPro" id="IPR029787">
    <property type="entry name" value="Nucleotide_cyclase"/>
</dbReference>
<dbReference type="eggNOG" id="KOG0206">
    <property type="taxonomic scope" value="Eukaryota"/>
</dbReference>
<dbReference type="PANTHER" id="PTHR24092:SF175">
    <property type="entry name" value="PHOSPHOLIPID-TRANSPORTING ATPASE"/>
    <property type="match status" value="1"/>
</dbReference>
<evidence type="ECO:0000256" key="3">
    <source>
        <dbReference type="ARBA" id="ARBA00022723"/>
    </source>
</evidence>
<keyword evidence="10" id="KW-0456">Lyase</keyword>
<dbReference type="SUPFAM" id="SSF56784">
    <property type="entry name" value="HAD-like"/>
    <property type="match status" value="1"/>
</dbReference>
<feature type="transmembrane region" description="Helical" evidence="8">
    <location>
        <begin position="1090"/>
        <end position="1111"/>
    </location>
</feature>
<dbReference type="SUPFAM" id="SSF81665">
    <property type="entry name" value="Calcium ATPase, transmembrane domain M"/>
    <property type="match status" value="1"/>
</dbReference>
<keyword evidence="10" id="KW-0378">Hydrolase</keyword>
<protein>
    <submittedName>
        <fullName evidence="10">Guanylyl cyclase, putative</fullName>
        <ecNumber evidence="10">3.6.3.1</ecNumber>
        <ecNumber evidence="10">3.6.3.9</ecNumber>
        <ecNumber evidence="10">4.6.1.2</ecNumber>
    </submittedName>
</protein>
<evidence type="ECO:0000256" key="1">
    <source>
        <dbReference type="ARBA" id="ARBA00004141"/>
    </source>
</evidence>
<feature type="transmembrane region" description="Helical" evidence="8">
    <location>
        <begin position="409"/>
        <end position="429"/>
    </location>
</feature>
<dbReference type="EC" id="3.6.3.9" evidence="10"/>
<feature type="compositionally biased region" description="Basic residues" evidence="7">
    <location>
        <begin position="678"/>
        <end position="687"/>
    </location>
</feature>
<dbReference type="Gene3D" id="3.40.1110.10">
    <property type="entry name" value="Calcium-transporting ATPase, cytoplasmic domain N"/>
    <property type="match status" value="2"/>
</dbReference>
<dbReference type="InterPro" id="IPR023298">
    <property type="entry name" value="ATPase_P-typ_TM_dom_sf"/>
</dbReference>
<dbReference type="GO" id="GO:0140326">
    <property type="term" value="F:ATPase-coupled intramembrane lipid transporter activity"/>
    <property type="evidence" value="ECO:0007669"/>
    <property type="project" value="TreeGrafter"/>
</dbReference>
<feature type="transmembrane region" description="Helical" evidence="8">
    <location>
        <begin position="2169"/>
        <end position="2188"/>
    </location>
</feature>
<dbReference type="KEGG" id="beq:BEWA_036030"/>
<keyword evidence="3" id="KW-0479">Metal-binding</keyword>
<evidence type="ECO:0000256" key="5">
    <source>
        <dbReference type="ARBA" id="ARBA00022989"/>
    </source>
</evidence>
<feature type="transmembrane region" description="Helical" evidence="8">
    <location>
        <begin position="1527"/>
        <end position="1559"/>
    </location>
</feature>
<dbReference type="GO" id="GO:0016787">
    <property type="term" value="F:hydrolase activity"/>
    <property type="evidence" value="ECO:0007669"/>
    <property type="project" value="UniProtKB-KW"/>
</dbReference>
<comment type="caution">
    <text evidence="10">The sequence shown here is derived from an EMBL/GenBank/DDBJ whole genome shotgun (WGS) entry which is preliminary data.</text>
</comment>
<dbReference type="GO" id="GO:0045332">
    <property type="term" value="P:phospholipid translocation"/>
    <property type="evidence" value="ECO:0007669"/>
    <property type="project" value="TreeGrafter"/>
</dbReference>
<keyword evidence="2 8" id="KW-0812">Transmembrane</keyword>
<dbReference type="PRINTS" id="PR00119">
    <property type="entry name" value="CATATPASE"/>
</dbReference>
<feature type="transmembrane region" description="Helical" evidence="8">
    <location>
        <begin position="139"/>
        <end position="160"/>
    </location>
</feature>
<organism evidence="10 11">
    <name type="scientific">Theileria equi strain WA</name>
    <dbReference type="NCBI Taxonomy" id="1537102"/>
    <lineage>
        <taxon>Eukaryota</taxon>
        <taxon>Sar</taxon>
        <taxon>Alveolata</taxon>
        <taxon>Apicomplexa</taxon>
        <taxon>Aconoidasida</taxon>
        <taxon>Piroplasmida</taxon>
        <taxon>Theileriidae</taxon>
        <taxon>Theileria</taxon>
    </lineage>
</organism>
<dbReference type="eggNOG" id="KOG3619">
    <property type="taxonomic scope" value="Eukaryota"/>
</dbReference>
<feature type="transmembrane region" description="Helical" evidence="8">
    <location>
        <begin position="2056"/>
        <end position="2075"/>
    </location>
</feature>
<feature type="transmembrane region" description="Helical" evidence="8">
    <location>
        <begin position="1445"/>
        <end position="1465"/>
    </location>
</feature>
<evidence type="ECO:0000256" key="7">
    <source>
        <dbReference type="SAM" id="MobiDB-lite"/>
    </source>
</evidence>
<dbReference type="Gene3D" id="3.30.70.1230">
    <property type="entry name" value="Nucleotide cyclase"/>
    <property type="match status" value="2"/>
</dbReference>
<dbReference type="InterPro" id="IPR044492">
    <property type="entry name" value="P_typ_ATPase_HD_dom"/>
</dbReference>
<dbReference type="eggNOG" id="KOG4171">
    <property type="taxonomic scope" value="Eukaryota"/>
</dbReference>
<dbReference type="VEuPathDB" id="PiroplasmaDB:BEWA_036030"/>
<feature type="region of interest" description="Disordered" evidence="7">
    <location>
        <begin position="667"/>
        <end position="690"/>
    </location>
</feature>
<dbReference type="CDD" id="cd07302">
    <property type="entry name" value="CHD"/>
    <property type="match status" value="2"/>
</dbReference>
<feature type="transmembrane region" description="Helical" evidence="8">
    <location>
        <begin position="1178"/>
        <end position="1197"/>
    </location>
</feature>
<dbReference type="InterPro" id="IPR008250">
    <property type="entry name" value="ATPase_P-typ_transduc_dom_A_sf"/>
</dbReference>
<dbReference type="EC" id="3.6.3.1" evidence="10"/>
<feature type="transmembrane region" description="Helical" evidence="8">
    <location>
        <begin position="166"/>
        <end position="185"/>
    </location>
</feature>
<dbReference type="SFLD" id="SFLDS00003">
    <property type="entry name" value="Haloacid_Dehalogenase"/>
    <property type="match status" value="1"/>
</dbReference>
<feature type="domain" description="Guanylate cyclase" evidence="9">
    <location>
        <begin position="1621"/>
        <end position="1768"/>
    </location>
</feature>
<dbReference type="GO" id="GO:0000166">
    <property type="term" value="F:nucleotide binding"/>
    <property type="evidence" value="ECO:0007669"/>
    <property type="project" value="InterPro"/>
</dbReference>
<dbReference type="InterPro" id="IPR032630">
    <property type="entry name" value="P_typ_ATPase_c"/>
</dbReference>
<dbReference type="Pfam" id="PF13246">
    <property type="entry name" value="Cation_ATPase"/>
    <property type="match status" value="1"/>
</dbReference>
<dbReference type="GO" id="GO:0005886">
    <property type="term" value="C:plasma membrane"/>
    <property type="evidence" value="ECO:0007669"/>
    <property type="project" value="TreeGrafter"/>
</dbReference>
<dbReference type="InterPro" id="IPR023299">
    <property type="entry name" value="ATPase_P-typ_cyto_dom_N"/>
</dbReference>
<comment type="subcellular location">
    <subcellularLocation>
        <location evidence="1">Membrane</location>
        <topology evidence="1">Multi-pass membrane protein</topology>
    </subcellularLocation>
</comment>
<dbReference type="InterPro" id="IPR059000">
    <property type="entry name" value="ATPase_P-type_domA"/>
</dbReference>
<dbReference type="RefSeq" id="XP_004833019.1">
    <property type="nucleotide sequence ID" value="XM_004832962.1"/>
</dbReference>
<keyword evidence="6 8" id="KW-0472">Membrane</keyword>
<dbReference type="Pfam" id="PF00211">
    <property type="entry name" value="Guanylate_cyc"/>
    <property type="match status" value="2"/>
</dbReference>
<dbReference type="GO" id="GO:0004383">
    <property type="term" value="F:guanylate cyclase activity"/>
    <property type="evidence" value="ECO:0007669"/>
    <property type="project" value="UniProtKB-EC"/>
</dbReference>
<dbReference type="PROSITE" id="PS00154">
    <property type="entry name" value="ATPASE_E1_E2"/>
    <property type="match status" value="1"/>
</dbReference>
<dbReference type="SUPFAM" id="SSF55073">
    <property type="entry name" value="Nucleotide cyclase"/>
    <property type="match status" value="2"/>
</dbReference>
<evidence type="ECO:0000256" key="6">
    <source>
        <dbReference type="ARBA" id="ARBA00023136"/>
    </source>
</evidence>
<feature type="domain" description="Guanylate cyclase" evidence="9">
    <location>
        <begin position="2245"/>
        <end position="2379"/>
    </location>
</feature>
<feature type="transmembrane region" description="Helical" evidence="8">
    <location>
        <begin position="2087"/>
        <end position="2109"/>
    </location>
</feature>
<dbReference type="EC" id="4.6.1.2" evidence="10"/>
<dbReference type="SUPFAM" id="SSF81653">
    <property type="entry name" value="Calcium ATPase, transduction domain A"/>
    <property type="match status" value="1"/>
</dbReference>
<dbReference type="STRING" id="1537102.L1LDN9"/>
<feature type="transmembrane region" description="Helical" evidence="8">
    <location>
        <begin position="2129"/>
        <end position="2157"/>
    </location>
</feature>
<evidence type="ECO:0000256" key="2">
    <source>
        <dbReference type="ARBA" id="ARBA00022692"/>
    </source>
</evidence>
<dbReference type="Gene3D" id="2.70.150.10">
    <property type="entry name" value="Calcium-transporting ATPase, cytoplasmic transduction domain A"/>
    <property type="match status" value="1"/>
</dbReference>
<dbReference type="Pfam" id="PF16212">
    <property type="entry name" value="PhoLip_ATPase_C"/>
    <property type="match status" value="1"/>
</dbReference>
<dbReference type="SFLD" id="SFLDG00002">
    <property type="entry name" value="C1.7:_P-type_atpase_like"/>
    <property type="match status" value="1"/>
</dbReference>
<keyword evidence="11" id="KW-1185">Reference proteome</keyword>
<dbReference type="PANTHER" id="PTHR24092">
    <property type="entry name" value="PROBABLE PHOSPHOLIPID-TRANSPORTING ATPASE"/>
    <property type="match status" value="1"/>
</dbReference>
<feature type="transmembrane region" description="Helical" evidence="8">
    <location>
        <begin position="365"/>
        <end position="389"/>
    </location>
</feature>
<dbReference type="InterPro" id="IPR001054">
    <property type="entry name" value="A/G_cyclase"/>
</dbReference>
<feature type="transmembrane region" description="Helical" evidence="8">
    <location>
        <begin position="1204"/>
        <end position="1227"/>
    </location>
</feature>
<feature type="transmembrane region" description="Helical" evidence="8">
    <location>
        <begin position="1247"/>
        <end position="1268"/>
    </location>
</feature>
<dbReference type="GO" id="GO:0035556">
    <property type="term" value="P:intracellular signal transduction"/>
    <property type="evidence" value="ECO:0007669"/>
    <property type="project" value="InterPro"/>
</dbReference>
<dbReference type="PROSITE" id="PS50125">
    <property type="entry name" value="GUANYLATE_CYCLASE_2"/>
    <property type="match status" value="2"/>
</dbReference>
<evidence type="ECO:0000256" key="8">
    <source>
        <dbReference type="SAM" id="Phobius"/>
    </source>
</evidence>
<evidence type="ECO:0000313" key="10">
    <source>
        <dbReference type="EMBL" id="EKX73567.1"/>
    </source>
</evidence>
<accession>L1LDN9</accession>
<dbReference type="InterPro" id="IPR023214">
    <property type="entry name" value="HAD_sf"/>
</dbReference>
<dbReference type="InterPro" id="IPR018303">
    <property type="entry name" value="ATPase_P-typ_P_site"/>
</dbReference>
<dbReference type="SFLD" id="SFLDF00027">
    <property type="entry name" value="p-type_atpase"/>
    <property type="match status" value="1"/>
</dbReference>
<dbReference type="OrthoDB" id="354346at2759"/>
<keyword evidence="4" id="KW-0460">Magnesium</keyword>
<dbReference type="SUPFAM" id="SSF81660">
    <property type="entry name" value="Metal cation-transporting ATPase, ATP-binding domain N"/>
    <property type="match status" value="1"/>
</dbReference>
<sequence length="2432" mass="274966">MSSSSKNDFTSIGTSIDITWQNSRDRKGLRVTHSIGSLKKYKKIRTTTRLLHKERRHGSEYFEEEYNHSSIKPELVEKHHNICFGTKIRPIWESRTLKINPVDPNDLSRFLKNAQHTQRFAILSQVWYICWNTFNRLPFLWSIIMVFIEALILNLCIPDVPKRSWYSTGLPLLISILVSIFSNVLEAKRRYIIGRCVDYKKCTVLHGRKAKIRSTRVSDLVVGNIVKLSLDEEVPADIIILASSNSDGKIHIDTSSIDGSNNLKVKTSVKGAKVEASIRSFANLRGHIVCNKPSSDMDVFSGTLYLKGHPRPSNITIDNFVMKGSIIRNTTYLYGVVVFTGPDTKLAQNTTHTLKQIKLGSFEHIINKFSIILALLYFICLFSSVITRSSNIMTREHPLTKGVSVPIESIPFVIFRFIILYGCLMPITLPAIMDLLRLSFAPFYDGVCISECLQNKDLKPGKELPKRLETKANSLEFDDDAQDGPKSWSLNSSLFEDLGMVDFIFTDKTGTLTSNNLSITLITFGKKTYRVEEAIDRFKDDVERDLGDNPNFDLFVRLMCMCNSSYQVTNMPPFSSIRSFVTTNLFTSKLMGSGSYERLKKHNTVGFSKKGTRFGSVFFIEPEGTTSSKSESIAIMGSARFEDSDSKSRGSSGSSISVGSYGFSQTTSKIDPNEASHKYTRSSRTKSFKSTSQEDECMTALAMELGYCLMSRSKSSINVNIKGTIETVDIIGINEFSSTRKRMSIVLRQEYDGNSIVFVKGDGESMLNLLDLNRHKGDIETLRNRIKKQGLFGYRVLVCAYRRLDKEETIVYQRHYADLEGSIYGREERFESCAKLVENNLIYLGLVAFKDEIQPEVIDTIDMIMDSGTRIWMVTGDSKGPSIESAYLSKLLVPPCRIFHAKLEGTDANDSLNKRSTDLYNKFIQERPSGINTEQLCLVVEGTDLKTFLSTPDMQTCFVNMACSADVVIACGLTPIQKGELVKLVKLRLVPTPITLAIGDGLNDVKMIEEAHVGVGIINSTSPHAASYADFAVTSFASLKQLLFLQGTITLQAMSIVVYWSYFKSLCFVMPLFYYQGYTNWAGLDLYGSFIQLLFQIVFTPIPVVTCALFYKQIPNELLVNLPVFYTLGRRRYYTSLLKFCFWALEGIIMSLFCYYSLRISVVQAPMIYGGNTLSARAFGLLCSLGSLIISNSRLIIEFAPRTYLVSIPLAIIFVLGVIPIFLSLTYALAGRSLKAATMQVVLWKPFYILVPLWFVSSIVSYTVSSILQAFVSPNLSEYIVNWFSAQKCDCNSDNDSSKQRFRFKVIKWCSHVLERAKNEFNIHESSKVNGIIPAARPFKIREGAVSLDETPPYIKVKDNMERNDDDKNDKTVNHRISNLINKLTLRFQDMQLEADYLFYKTQNHYYENSKWYLAIYFLLGVFYFLDFIVDYKLRVHWGDRSSKWFMGLTIVMELLILCCILFMFKAKTFAKHVNLILGSLVFCMILQHAANRFILDSTTWIHPVLFPIFTFVILRIPFVYSVPSNVIFFTITLGSLGSSLHSIPLFIGIIVFVGFVGYRLEYDSRKSFILESSVANARKKQSELLNTMLPNFVVSKMINARLNEDGIPIGFEAESHGAVSILFCDVYNFPDLIANVEPTRLIELLDSLFLAFDRCVEQFNATKIETVSESYLTAFGLDDSCPYTSAANAIDMSLAMLEVAHQIRYPLINKTDNDPSRSGSLSIDGLSESMPVKIGINSGGVISGLVGAKKPQYALFGDTVNTASRMKSTGEVGHVHISESTYELIKSDETLQFEQKDTFVKGKGTMKTYLLKSVLGSSYPGFDGPKIIHEVDAFSPEFSKHIAGLNFDHFNNDPSESIEADYTNWGENNISVNPSLVEKMKNRRVKISAAIGASLEEDLDDEYMGSVREFGSYSFSSSSSSVYRGISRCLPFRKNNTSRSSSTITLIREASKLDCQYDNLIYEEHDRFMKKDQENHMKRHELLLLKFSDKLQEDRYRLNFYNNATNLNTNEHALVIFLMTFVAQSVIALSLPRIYTDAANVTHLIYIKYIPYWSTRSVFTVVAFMLWLVFHYRCFSKSTESSGTRFLTFCINTLFVTAACVFALSNSWAVSGEGEKIDTWLTSDTIEFYFYIVVLHHSTGMLFHTCLLVDILFMILSMTFISTSVKRTPVSVIALFTIPCCIIFNLISAHCKEAIDRKTFYTNEKARAIEARVSQMLNEMLPKSILEEFRNDKLKMTYIHENMSFLFSDIVGFTSWATSVDASEVIALLQKLFANFDRNTTQFGLYKLCTIGDAYVAVSEPATEPTNEQTIINDIEGVLQMASSMLRIIKELRETFNIPGLNMRIGLHFGTSIGGVIGSGRLRYDLWGMDIYTANKIESHGVPGMICVSERLKDIMYTIFPNRFTFKFNTEIQVINETVNSYIIVGDNSEH</sequence>
<feature type="transmembrane region" description="Helical" evidence="8">
    <location>
        <begin position="1140"/>
        <end position="1158"/>
    </location>
</feature>
<dbReference type="EMBL" id="ACOU01000002">
    <property type="protein sequence ID" value="EKX73567.1"/>
    <property type="molecule type" value="Genomic_DNA"/>
</dbReference>
<dbReference type="GO" id="GO:0046872">
    <property type="term" value="F:metal ion binding"/>
    <property type="evidence" value="ECO:0007669"/>
    <property type="project" value="UniProtKB-KW"/>
</dbReference>
<gene>
    <name evidence="10" type="ORF">BEWA_036030</name>
</gene>
<dbReference type="Pfam" id="PF00122">
    <property type="entry name" value="E1-E2_ATPase"/>
    <property type="match status" value="1"/>
</dbReference>
<dbReference type="InterPro" id="IPR036412">
    <property type="entry name" value="HAD-like_sf"/>
</dbReference>